<organism evidence="4 5">
    <name type="scientific">Bulleidia extructa W1219</name>
    <dbReference type="NCBI Taxonomy" id="679192"/>
    <lineage>
        <taxon>Bacteria</taxon>
        <taxon>Bacillati</taxon>
        <taxon>Bacillota</taxon>
        <taxon>Erysipelotrichia</taxon>
        <taxon>Erysipelotrichales</taxon>
        <taxon>Erysipelotrichaceae</taxon>
        <taxon>Bulleidia</taxon>
    </lineage>
</organism>
<dbReference type="EMBL" id="ADFR01000002">
    <property type="protein sequence ID" value="EFC06067.1"/>
    <property type="molecule type" value="Genomic_DNA"/>
</dbReference>
<dbReference type="Proteomes" id="UP000005017">
    <property type="component" value="Unassembled WGS sequence"/>
</dbReference>
<reference evidence="5" key="1">
    <citation type="submission" date="2009-12" db="EMBL/GenBank/DDBJ databases">
        <title>Sequence of Clostridiales genomosp. BVAB3 str. UPII9-5.</title>
        <authorList>
            <person name="Madupu R."/>
            <person name="Durkin A.S."/>
            <person name="Torralba M."/>
            <person name="Methe B."/>
            <person name="Sutton G.G."/>
            <person name="Strausberg R.L."/>
            <person name="Nelson K.E."/>
        </authorList>
    </citation>
    <scope>NUCLEOTIDE SEQUENCE [LARGE SCALE GENOMIC DNA]</scope>
    <source>
        <strain evidence="5">W1219</strain>
    </source>
</reference>
<dbReference type="SUPFAM" id="SSF55729">
    <property type="entry name" value="Acyl-CoA N-acyltransferases (Nat)"/>
    <property type="match status" value="1"/>
</dbReference>
<keyword evidence="5" id="KW-1185">Reference proteome</keyword>
<dbReference type="PANTHER" id="PTHR43420">
    <property type="entry name" value="ACETYLTRANSFERASE"/>
    <property type="match status" value="1"/>
</dbReference>
<dbReference type="Pfam" id="PF00583">
    <property type="entry name" value="Acetyltransf_1"/>
    <property type="match status" value="1"/>
</dbReference>
<dbReference type="STRING" id="679192.HMPREF9013_0759"/>
<evidence type="ECO:0000313" key="5">
    <source>
        <dbReference type="Proteomes" id="UP000005017"/>
    </source>
</evidence>
<keyword evidence="2" id="KW-0012">Acyltransferase</keyword>
<name>D2MLZ1_9FIRM</name>
<dbReference type="CDD" id="cd04301">
    <property type="entry name" value="NAT_SF"/>
    <property type="match status" value="1"/>
</dbReference>
<dbReference type="GO" id="GO:0016747">
    <property type="term" value="F:acyltransferase activity, transferring groups other than amino-acyl groups"/>
    <property type="evidence" value="ECO:0007669"/>
    <property type="project" value="InterPro"/>
</dbReference>
<gene>
    <name evidence="4" type="ORF">HMPREF9013_0759</name>
</gene>
<dbReference type="eggNOG" id="COG0456">
    <property type="taxonomic scope" value="Bacteria"/>
</dbReference>
<accession>D2MLZ1</accession>
<dbReference type="InterPro" id="IPR000182">
    <property type="entry name" value="GNAT_dom"/>
</dbReference>
<dbReference type="InterPro" id="IPR016181">
    <property type="entry name" value="Acyl_CoA_acyltransferase"/>
</dbReference>
<evidence type="ECO:0000259" key="3">
    <source>
        <dbReference type="PROSITE" id="PS51186"/>
    </source>
</evidence>
<evidence type="ECO:0000256" key="1">
    <source>
        <dbReference type="ARBA" id="ARBA00022679"/>
    </source>
</evidence>
<evidence type="ECO:0000313" key="4">
    <source>
        <dbReference type="EMBL" id="EFC06067.1"/>
    </source>
</evidence>
<dbReference type="RefSeq" id="WP_006626412.1">
    <property type="nucleotide sequence ID" value="NZ_ADFR01000002.1"/>
</dbReference>
<dbReference type="AlphaFoldDB" id="D2MLZ1"/>
<dbReference type="OrthoDB" id="357176at2"/>
<comment type="caution">
    <text evidence="4">The sequence shown here is derived from an EMBL/GenBank/DDBJ whole genome shotgun (WGS) entry which is preliminary data.</text>
</comment>
<dbReference type="Gene3D" id="3.40.630.30">
    <property type="match status" value="1"/>
</dbReference>
<dbReference type="InterPro" id="IPR050680">
    <property type="entry name" value="YpeA/RimI_acetyltransf"/>
</dbReference>
<feature type="domain" description="N-acetyltransferase" evidence="3">
    <location>
        <begin position="1"/>
        <end position="169"/>
    </location>
</feature>
<dbReference type="PANTHER" id="PTHR43420:SF44">
    <property type="entry name" value="ACETYLTRANSFERASE YPEA"/>
    <property type="match status" value="1"/>
</dbReference>
<evidence type="ECO:0000256" key="2">
    <source>
        <dbReference type="ARBA" id="ARBA00023315"/>
    </source>
</evidence>
<proteinExistence type="predicted"/>
<protein>
    <submittedName>
        <fullName evidence="4">Acetyltransferase, GNAT family</fullName>
    </submittedName>
</protein>
<dbReference type="PROSITE" id="PS51186">
    <property type="entry name" value="GNAT"/>
    <property type="match status" value="1"/>
</dbReference>
<sequence>MKMVLGKPEDALELNDFYQEVCRHQVFDAYGADWHWGIYPSEQDILNHLLKEELVYGRQKKKMVAAAVWTVGDDSMYAGVKWRYCLPSSKIAYIHLVAVHPDFRRQHLASVFLEFLFSYLKGRGIELLRLDVIKDNLAAKNLYLCQGFEYCQDQEVFYEDTGYLVVELYEKSL</sequence>
<keyword evidence="1 4" id="KW-0808">Transferase</keyword>